<dbReference type="InterPro" id="IPR051313">
    <property type="entry name" value="Bact_iron-sidero_bind"/>
</dbReference>
<dbReference type="CDD" id="cd01146">
    <property type="entry name" value="FhuD"/>
    <property type="match status" value="1"/>
</dbReference>
<dbReference type="PANTHER" id="PTHR30532:SF25">
    <property type="entry name" value="IRON(III) DICITRATE-BINDING PERIPLASMIC PROTEIN"/>
    <property type="match status" value="1"/>
</dbReference>
<keyword evidence="3" id="KW-0813">Transport</keyword>
<feature type="domain" description="Fe/B12 periplasmic-binding" evidence="5">
    <location>
        <begin position="63"/>
        <end position="321"/>
    </location>
</feature>
<evidence type="ECO:0000256" key="2">
    <source>
        <dbReference type="ARBA" id="ARBA00008814"/>
    </source>
</evidence>
<evidence type="ECO:0000256" key="4">
    <source>
        <dbReference type="ARBA" id="ARBA00022729"/>
    </source>
</evidence>
<comment type="caution">
    <text evidence="6">The sequence shown here is derived from an EMBL/GenBank/DDBJ whole genome shotgun (WGS) entry which is preliminary data.</text>
</comment>
<dbReference type="SUPFAM" id="SSF53807">
    <property type="entry name" value="Helical backbone' metal receptor"/>
    <property type="match status" value="1"/>
</dbReference>
<name>A0ABR8EXN3_NOSLI</name>
<evidence type="ECO:0000256" key="3">
    <source>
        <dbReference type="ARBA" id="ARBA00022448"/>
    </source>
</evidence>
<gene>
    <name evidence="6" type="ORF">H6G95_16900</name>
</gene>
<dbReference type="PANTHER" id="PTHR30532">
    <property type="entry name" value="IRON III DICITRATE-BINDING PERIPLASMIC PROTEIN"/>
    <property type="match status" value="1"/>
</dbReference>
<dbReference type="InterPro" id="IPR002491">
    <property type="entry name" value="ABC_transptr_periplasmic_BD"/>
</dbReference>
<dbReference type="RefSeq" id="WP_190894842.1">
    <property type="nucleotide sequence ID" value="NZ_JACJTE010000017.1"/>
</dbReference>
<evidence type="ECO:0000259" key="5">
    <source>
        <dbReference type="PROSITE" id="PS50983"/>
    </source>
</evidence>
<dbReference type="Pfam" id="PF01497">
    <property type="entry name" value="Peripla_BP_2"/>
    <property type="match status" value="1"/>
</dbReference>
<evidence type="ECO:0000256" key="1">
    <source>
        <dbReference type="ARBA" id="ARBA00004196"/>
    </source>
</evidence>
<keyword evidence="7" id="KW-1185">Reference proteome</keyword>
<reference evidence="6 7" key="1">
    <citation type="journal article" date="2020" name="ISME J.">
        <title>Comparative genomics reveals insights into cyanobacterial evolution and habitat adaptation.</title>
        <authorList>
            <person name="Chen M.Y."/>
            <person name="Teng W.K."/>
            <person name="Zhao L."/>
            <person name="Hu C.X."/>
            <person name="Zhou Y.K."/>
            <person name="Han B.P."/>
            <person name="Song L.R."/>
            <person name="Shu W.S."/>
        </authorList>
    </citation>
    <scope>NUCLEOTIDE SEQUENCE [LARGE SCALE GENOMIC DNA]</scope>
    <source>
        <strain evidence="6 7">FACHB-391</strain>
    </source>
</reference>
<dbReference type="PROSITE" id="PS50983">
    <property type="entry name" value="FE_B12_PBP"/>
    <property type="match status" value="1"/>
</dbReference>
<evidence type="ECO:0000313" key="6">
    <source>
        <dbReference type="EMBL" id="MBD2562259.1"/>
    </source>
</evidence>
<keyword evidence="4" id="KW-0732">Signal</keyword>
<dbReference type="Proteomes" id="UP000604661">
    <property type="component" value="Unassembled WGS sequence"/>
</dbReference>
<accession>A0ABR8EXN3</accession>
<dbReference type="EMBL" id="JACJTE010000017">
    <property type="protein sequence ID" value="MBD2562259.1"/>
    <property type="molecule type" value="Genomic_DNA"/>
</dbReference>
<evidence type="ECO:0000313" key="7">
    <source>
        <dbReference type="Proteomes" id="UP000604661"/>
    </source>
</evidence>
<organism evidence="6 7">
    <name type="scientific">Nostoc linckia FACHB-391</name>
    <dbReference type="NCBI Taxonomy" id="2692906"/>
    <lineage>
        <taxon>Bacteria</taxon>
        <taxon>Bacillati</taxon>
        <taxon>Cyanobacteriota</taxon>
        <taxon>Cyanophyceae</taxon>
        <taxon>Nostocales</taxon>
        <taxon>Nostocaceae</taxon>
        <taxon>Nostoc</taxon>
    </lineage>
</organism>
<comment type="similarity">
    <text evidence="2">Belongs to the bacterial solute-binding protein 8 family.</text>
</comment>
<sequence>MKTAKIRHWIGYLLLTVLVFGLITTCSSYTVQNTVSPAEVVSKDCHIVKHTMGKTCVPINPQRIVTFSLPTLGNALTLGVKPLGSTFIDMLSEDTYLEGKVDTIQSLGISSPNLEKILLLKPDIIIGWNAEKQFYPLLSKIAPTVLFDWRQNKTWRELFDFVTQVLGRQEAAKQAWERYYQRVEELKAALGDRYKHKEISLVFLAPGAIFSEAKNSFPDSILKDVGLQRSKAQDIIVPYTQLYFSIEELEKADGDILFVGTLSNDDQKSLDKLKQNPLWKKLRAVQQNHVYSINYMTWRGGNLLAADAVINDLYKYLVNTP</sequence>
<proteinExistence type="inferred from homology"/>
<comment type="subcellular location">
    <subcellularLocation>
        <location evidence="1">Cell envelope</location>
    </subcellularLocation>
</comment>
<dbReference type="Gene3D" id="3.40.50.1980">
    <property type="entry name" value="Nitrogenase molybdenum iron protein domain"/>
    <property type="match status" value="2"/>
</dbReference>
<protein>
    <submittedName>
        <fullName evidence="6">Iron-siderophore ABC transporter substrate-binding protein</fullName>
    </submittedName>
</protein>